<reference evidence="1" key="1">
    <citation type="submission" date="2020-03" db="EMBL/GenBank/DDBJ databases">
        <title>The deep terrestrial virosphere.</title>
        <authorList>
            <person name="Holmfeldt K."/>
            <person name="Nilsson E."/>
            <person name="Simone D."/>
            <person name="Lopez-Fernandez M."/>
            <person name="Wu X."/>
            <person name="de Brujin I."/>
            <person name="Lundin D."/>
            <person name="Andersson A."/>
            <person name="Bertilsson S."/>
            <person name="Dopson M."/>
        </authorList>
    </citation>
    <scope>NUCLEOTIDE SEQUENCE</scope>
    <source>
        <strain evidence="1">MM415A02009</strain>
    </source>
</reference>
<dbReference type="SUPFAM" id="SSF46785">
    <property type="entry name" value="Winged helix' DNA-binding domain"/>
    <property type="match status" value="1"/>
</dbReference>
<dbReference type="Gene3D" id="1.10.10.10">
    <property type="entry name" value="Winged helix-like DNA-binding domain superfamily/Winged helix DNA-binding domain"/>
    <property type="match status" value="1"/>
</dbReference>
<protein>
    <submittedName>
        <fullName evidence="1">Putative DNA binding, helix-turn-helix domain containing protein</fullName>
    </submittedName>
</protein>
<sequence length="326" mass="37603">MKSYLNSKGGGKVAQGNGIVVSFRGKLLECLQKHEHGMTIKQLEHEFKIPRRTIYNNLQQLRQQGLAENIYPIWQTGTAKSTPIKPMAHLPKRDNINLHNLSFVIKLIRKPFWWKYRTNKIARFNSGIKPVDTGRYTYTQLKKTDYAIQFHKESIIVILRKQYHGTDAYDCFIKGMTDFLNIYDYITQMFQFEFFADGIPQAMVRSQHTVKLYDAIAKNSKRNGGVFEVWHDGKLRMLIDKSHPTGIEAIHREHTTQDIDRYVRVVEDVIVNNPPNLTELSGVVYGVAQNQQMYAENIINHIQAIKDLGAGVRELTKLIKELKGGN</sequence>
<dbReference type="AlphaFoldDB" id="A0A6M3JWW9"/>
<evidence type="ECO:0000313" key="1">
    <source>
        <dbReference type="EMBL" id="QJA74424.1"/>
    </source>
</evidence>
<name>A0A6M3JWW9_9ZZZZ</name>
<dbReference type="InterPro" id="IPR036390">
    <property type="entry name" value="WH_DNA-bd_sf"/>
</dbReference>
<dbReference type="InterPro" id="IPR036388">
    <property type="entry name" value="WH-like_DNA-bd_sf"/>
</dbReference>
<organism evidence="1">
    <name type="scientific">viral metagenome</name>
    <dbReference type="NCBI Taxonomy" id="1070528"/>
    <lineage>
        <taxon>unclassified sequences</taxon>
        <taxon>metagenomes</taxon>
        <taxon>organismal metagenomes</taxon>
    </lineage>
</organism>
<accession>A0A6M3JWW9</accession>
<dbReference type="EMBL" id="MT142097">
    <property type="protein sequence ID" value="QJA74424.1"/>
    <property type="molecule type" value="Genomic_DNA"/>
</dbReference>
<gene>
    <name evidence="1" type="ORF">MM415A02009_0004</name>
</gene>
<proteinExistence type="predicted"/>